<keyword evidence="4 9" id="KW-0812">Transmembrane</keyword>
<dbReference type="PANTHER" id="PTHR33695">
    <property type="entry name" value="LIPOPROTEIN SIGNAL PEPTIDASE"/>
    <property type="match status" value="1"/>
</dbReference>
<evidence type="ECO:0000256" key="1">
    <source>
        <dbReference type="ARBA" id="ARBA00006139"/>
    </source>
</evidence>
<comment type="caution">
    <text evidence="9">Lacks conserved residue(s) required for the propagation of feature annotation.</text>
</comment>
<keyword evidence="3 9" id="KW-0645">Protease</keyword>
<comment type="subcellular location">
    <subcellularLocation>
        <location evidence="9">Cell membrane</location>
        <topology evidence="9">Multi-pass membrane protein</topology>
    </subcellularLocation>
</comment>
<feature type="transmembrane region" description="Helical" evidence="9">
    <location>
        <begin position="86"/>
        <end position="104"/>
    </location>
</feature>
<comment type="function">
    <text evidence="9 10">This protein specifically catalyzes the removal of signal peptides from prolipoproteins.</text>
</comment>
<dbReference type="GO" id="GO:0005886">
    <property type="term" value="C:plasma membrane"/>
    <property type="evidence" value="ECO:0007669"/>
    <property type="project" value="UniProtKB-SubCell"/>
</dbReference>
<dbReference type="RefSeq" id="WP_104968033.1">
    <property type="nucleotide sequence ID" value="NZ_CP025536.1"/>
</dbReference>
<feature type="transmembrane region" description="Helical" evidence="9">
    <location>
        <begin position="61"/>
        <end position="79"/>
    </location>
</feature>
<feature type="transmembrane region" description="Helical" evidence="9">
    <location>
        <begin position="124"/>
        <end position="145"/>
    </location>
</feature>
<dbReference type="PANTHER" id="PTHR33695:SF1">
    <property type="entry name" value="LIPOPROTEIN SIGNAL PEPTIDASE"/>
    <property type="match status" value="1"/>
</dbReference>
<dbReference type="KEGG" id="splr:C0J00_06070"/>
<evidence type="ECO:0000256" key="3">
    <source>
        <dbReference type="ARBA" id="ARBA00022670"/>
    </source>
</evidence>
<evidence type="ECO:0000256" key="6">
    <source>
        <dbReference type="ARBA" id="ARBA00022801"/>
    </source>
</evidence>
<keyword evidence="6 9" id="KW-0378">Hydrolase</keyword>
<protein>
    <recommendedName>
        <fullName evidence="9">Lipoprotein signal peptidase</fullName>
        <ecNumber evidence="9">3.4.23.36</ecNumber>
    </recommendedName>
    <alternativeName>
        <fullName evidence="9">Prolipoprotein signal peptidase</fullName>
    </alternativeName>
    <alternativeName>
        <fullName evidence="9">Signal peptidase II</fullName>
        <shortName evidence="9">SPase II</shortName>
    </alternativeName>
</protein>
<dbReference type="GO" id="GO:0004190">
    <property type="term" value="F:aspartic-type endopeptidase activity"/>
    <property type="evidence" value="ECO:0007669"/>
    <property type="project" value="UniProtKB-UniRule"/>
</dbReference>
<name>A0A2L0D4G9_9STRE</name>
<comment type="pathway">
    <text evidence="9">Protein modification; lipoprotein biosynthesis (signal peptide cleavage).</text>
</comment>
<dbReference type="InterPro" id="IPR001872">
    <property type="entry name" value="Peptidase_A8"/>
</dbReference>
<feature type="active site" evidence="9">
    <location>
        <position position="130"/>
    </location>
</feature>
<organism evidence="12 13">
    <name type="scientific">Streptococcus pluranimalium</name>
    <dbReference type="NCBI Taxonomy" id="82348"/>
    <lineage>
        <taxon>Bacteria</taxon>
        <taxon>Bacillati</taxon>
        <taxon>Bacillota</taxon>
        <taxon>Bacilli</taxon>
        <taxon>Lactobacillales</taxon>
        <taxon>Streptococcaceae</taxon>
        <taxon>Streptococcus</taxon>
    </lineage>
</organism>
<comment type="catalytic activity">
    <reaction evidence="9 10">
        <text>Release of signal peptides from bacterial membrane prolipoproteins. Hydrolyzes -Xaa-Yaa-Zaa-|-(S,diacylglyceryl)Cys-, in which Xaa is hydrophobic (preferably Leu), and Yaa (Ala or Ser) and Zaa (Gly or Ala) have small, neutral side chains.</text>
        <dbReference type="EC" id="3.4.23.36"/>
    </reaction>
</comment>
<reference evidence="12 13" key="2">
    <citation type="submission" date="2018-02" db="EMBL/GenBank/DDBJ databases">
        <title>Whole genome sequencing analysis of Streptococcus pluranimalium isolated from cattle infected mastitis in China.</title>
        <authorList>
            <person name="Zhang J.-R."/>
            <person name="Hu G.-Z."/>
        </authorList>
    </citation>
    <scope>NUCLEOTIDE SEQUENCE [LARGE SCALE GENOMIC DNA]</scope>
    <source>
        <strain evidence="12 13">TH11417</strain>
    </source>
</reference>
<dbReference type="EMBL" id="CP025536">
    <property type="protein sequence ID" value="AUW96706.1"/>
    <property type="molecule type" value="Genomic_DNA"/>
</dbReference>
<accession>A0A2L0D4G9</accession>
<dbReference type="EC" id="3.4.23.36" evidence="9"/>
<dbReference type="GO" id="GO:0006508">
    <property type="term" value="P:proteolysis"/>
    <property type="evidence" value="ECO:0007669"/>
    <property type="project" value="UniProtKB-KW"/>
</dbReference>
<evidence type="ECO:0000256" key="7">
    <source>
        <dbReference type="ARBA" id="ARBA00022989"/>
    </source>
</evidence>
<reference evidence="12 13" key="1">
    <citation type="submission" date="2017-12" db="EMBL/GenBank/DDBJ databases">
        <authorList>
            <person name="Hurst M.R.H."/>
        </authorList>
    </citation>
    <scope>NUCLEOTIDE SEQUENCE [LARGE SCALE GENOMIC DNA]</scope>
    <source>
        <strain evidence="12 13">TH11417</strain>
    </source>
</reference>
<evidence type="ECO:0000313" key="12">
    <source>
        <dbReference type="EMBL" id="AUW96706.1"/>
    </source>
</evidence>
<keyword evidence="5 9" id="KW-0064">Aspartyl protease</keyword>
<evidence type="ECO:0000256" key="8">
    <source>
        <dbReference type="ARBA" id="ARBA00023136"/>
    </source>
</evidence>
<evidence type="ECO:0000256" key="5">
    <source>
        <dbReference type="ARBA" id="ARBA00022750"/>
    </source>
</evidence>
<evidence type="ECO:0000256" key="11">
    <source>
        <dbReference type="RuleBase" id="RU004181"/>
    </source>
</evidence>
<evidence type="ECO:0000256" key="2">
    <source>
        <dbReference type="ARBA" id="ARBA00022475"/>
    </source>
</evidence>
<evidence type="ECO:0000313" key="13">
    <source>
        <dbReference type="Proteomes" id="UP000238956"/>
    </source>
</evidence>
<feature type="active site" evidence="9">
    <location>
        <position position="114"/>
    </location>
</feature>
<dbReference type="HAMAP" id="MF_00161">
    <property type="entry name" value="LspA"/>
    <property type="match status" value="1"/>
</dbReference>
<dbReference type="NCBIfam" id="TIGR00077">
    <property type="entry name" value="lspA"/>
    <property type="match status" value="1"/>
</dbReference>
<keyword evidence="13" id="KW-1185">Reference proteome</keyword>
<keyword evidence="7 9" id="KW-1133">Transmembrane helix</keyword>
<dbReference type="PRINTS" id="PR00781">
    <property type="entry name" value="LIPOSIGPTASE"/>
</dbReference>
<evidence type="ECO:0000256" key="4">
    <source>
        <dbReference type="ARBA" id="ARBA00022692"/>
    </source>
</evidence>
<evidence type="ECO:0000256" key="9">
    <source>
        <dbReference type="HAMAP-Rule" id="MF_00161"/>
    </source>
</evidence>
<dbReference type="Pfam" id="PF01252">
    <property type="entry name" value="Peptidase_A8"/>
    <property type="match status" value="1"/>
</dbReference>
<dbReference type="Proteomes" id="UP000238956">
    <property type="component" value="Chromosome"/>
</dbReference>
<dbReference type="PROSITE" id="PS00855">
    <property type="entry name" value="SPASE_II"/>
    <property type="match status" value="1"/>
</dbReference>
<comment type="similarity">
    <text evidence="1 9 11">Belongs to the peptidase A8 family.</text>
</comment>
<proteinExistence type="inferred from homology"/>
<dbReference type="UniPathway" id="UPA00665"/>
<keyword evidence="2 9" id="KW-1003">Cell membrane</keyword>
<dbReference type="GeneID" id="98393476"/>
<sequence>MRKILFSGLVLVLIALDQLSKLWIVNNIPLGEVKSFLPGIFSLTYLQNRGAAFSILQDQQWFFALVTCIVIGVAIYYAHKMIHGSLWFLTGLLLIIAGGLGNFIDRMRLGYVVDMVHLDFMDFAIFNVADSYLTIGVIVLMIALWKEEDGSNH</sequence>
<dbReference type="OrthoDB" id="9810259at2"/>
<evidence type="ECO:0000256" key="10">
    <source>
        <dbReference type="RuleBase" id="RU000594"/>
    </source>
</evidence>
<gene>
    <name evidence="9" type="primary">lspA</name>
    <name evidence="12" type="ORF">C0J00_06070</name>
</gene>
<dbReference type="AlphaFoldDB" id="A0A2L0D4G9"/>
<keyword evidence="8 9" id="KW-0472">Membrane</keyword>